<dbReference type="Gene3D" id="2.30.30.40">
    <property type="entry name" value="SH3 Domains"/>
    <property type="match status" value="1"/>
</dbReference>
<dbReference type="SMART" id="SM00448">
    <property type="entry name" value="REC"/>
    <property type="match status" value="1"/>
</dbReference>
<dbReference type="RefSeq" id="WP_093427988.1">
    <property type="nucleotide sequence ID" value="NZ_FOMJ01000003.1"/>
</dbReference>
<evidence type="ECO:0000313" key="4">
    <source>
        <dbReference type="EMBL" id="SFD26621.1"/>
    </source>
</evidence>
<dbReference type="OrthoDB" id="9806105at2"/>
<feature type="domain" description="CheW-like" evidence="3">
    <location>
        <begin position="19"/>
        <end position="165"/>
    </location>
</feature>
<keyword evidence="5" id="KW-1185">Reference proteome</keyword>
<proteinExistence type="predicted"/>
<dbReference type="InterPro" id="IPR011006">
    <property type="entry name" value="CheY-like_superfamily"/>
</dbReference>
<dbReference type="Proteomes" id="UP000198611">
    <property type="component" value="Unassembled WGS sequence"/>
</dbReference>
<dbReference type="SUPFAM" id="SSF52172">
    <property type="entry name" value="CheY-like"/>
    <property type="match status" value="1"/>
</dbReference>
<dbReference type="InterPro" id="IPR036061">
    <property type="entry name" value="CheW-like_dom_sf"/>
</dbReference>
<accession>A0A1I1QWW9</accession>
<keyword evidence="1" id="KW-0597">Phosphoprotein</keyword>
<dbReference type="PROSITE" id="PS50851">
    <property type="entry name" value="CHEW"/>
    <property type="match status" value="1"/>
</dbReference>
<dbReference type="PIRSF" id="PIRSF002867">
    <property type="entry name" value="CheV"/>
    <property type="match status" value="1"/>
</dbReference>
<dbReference type="AlphaFoldDB" id="A0A1I1QWW9"/>
<dbReference type="PANTHER" id="PTHR47233">
    <property type="entry name" value="CHEMOTAXIS PROTEIN CHEV"/>
    <property type="match status" value="1"/>
</dbReference>
<dbReference type="InterPro" id="IPR001789">
    <property type="entry name" value="Sig_transdc_resp-reg_receiver"/>
</dbReference>
<dbReference type="Pfam" id="PF01584">
    <property type="entry name" value="CheW"/>
    <property type="match status" value="1"/>
</dbReference>
<name>A0A1I1QWW9_9GAMM</name>
<reference evidence="4 5" key="1">
    <citation type="submission" date="2016-10" db="EMBL/GenBank/DDBJ databases">
        <authorList>
            <person name="de Groot N.N."/>
        </authorList>
    </citation>
    <scope>NUCLEOTIDE SEQUENCE [LARGE SCALE GENOMIC DNA]</scope>
    <source>
        <strain evidence="4 5">HL3</strain>
    </source>
</reference>
<evidence type="ECO:0000259" key="2">
    <source>
        <dbReference type="PROSITE" id="PS50110"/>
    </source>
</evidence>
<gene>
    <name evidence="4" type="ORF">SAMN05660831_01345</name>
</gene>
<dbReference type="PANTHER" id="PTHR47233:SF4">
    <property type="entry name" value="CHEMOTAXIS SIGNAL TRANSDUCTION PROTEIN"/>
    <property type="match status" value="1"/>
</dbReference>
<evidence type="ECO:0000256" key="1">
    <source>
        <dbReference type="PROSITE-ProRule" id="PRU00169"/>
    </source>
</evidence>
<evidence type="ECO:0000259" key="3">
    <source>
        <dbReference type="PROSITE" id="PS50851"/>
    </source>
</evidence>
<dbReference type="SMART" id="SM00260">
    <property type="entry name" value="CheW"/>
    <property type="match status" value="1"/>
</dbReference>
<evidence type="ECO:0000313" key="5">
    <source>
        <dbReference type="Proteomes" id="UP000198611"/>
    </source>
</evidence>
<dbReference type="CDD" id="cd00588">
    <property type="entry name" value="CheW_like"/>
    <property type="match status" value="1"/>
</dbReference>
<organism evidence="4 5">
    <name type="scientific">Thiohalospira halophila DSM 15071</name>
    <dbReference type="NCBI Taxonomy" id="1123397"/>
    <lineage>
        <taxon>Bacteria</taxon>
        <taxon>Pseudomonadati</taxon>
        <taxon>Pseudomonadota</taxon>
        <taxon>Gammaproteobacteria</taxon>
        <taxon>Thiohalospirales</taxon>
        <taxon>Thiohalospiraceae</taxon>
        <taxon>Thiohalospira</taxon>
    </lineage>
</organism>
<dbReference type="Gene3D" id="3.40.50.2300">
    <property type="match status" value="1"/>
</dbReference>
<dbReference type="Pfam" id="PF00072">
    <property type="entry name" value="Response_reg"/>
    <property type="match status" value="1"/>
</dbReference>
<dbReference type="GO" id="GO:0006935">
    <property type="term" value="P:chemotaxis"/>
    <property type="evidence" value="ECO:0007669"/>
    <property type="project" value="InterPro"/>
</dbReference>
<dbReference type="Gene3D" id="2.40.50.180">
    <property type="entry name" value="CheA-289, Domain 4"/>
    <property type="match status" value="1"/>
</dbReference>
<dbReference type="SUPFAM" id="SSF50341">
    <property type="entry name" value="CheW-like"/>
    <property type="match status" value="1"/>
</dbReference>
<sequence length="321" mass="35769">MANFLNSVDERTQLAGTNKLEILLFSLGKDPKTGREEAFGINVFKVREVMRVPEIVHAPDMPPGVEGMVSLRGHTLPVIDLARFCDIEREEEPQILVITEYNRTQQGFLVHSVDQILRINWDEVKAPPGMMAHRHGGLVTAVTELQDNRLVMILDVEKVLDETTGRTSDPMIYEDIEKVSRPATVFYADDSSVARKQIERTLDTMGVRHMGATNGKEAWEKLQQLADEAESSGQSLADRVDVILTDIEMPEMDGYVLTKQINADSRMKSVPVIMHSSLSSTTNEDRGKAVGATDYVPKFQPKELADTLTPYLSEERVAGTG</sequence>
<dbReference type="InterPro" id="IPR002545">
    <property type="entry name" value="CheW-lke_dom"/>
</dbReference>
<feature type="domain" description="Response regulatory" evidence="2">
    <location>
        <begin position="184"/>
        <end position="313"/>
    </location>
</feature>
<dbReference type="GO" id="GO:0000160">
    <property type="term" value="P:phosphorelay signal transduction system"/>
    <property type="evidence" value="ECO:0007669"/>
    <property type="project" value="InterPro"/>
</dbReference>
<dbReference type="EMBL" id="FOMJ01000003">
    <property type="protein sequence ID" value="SFD26621.1"/>
    <property type="molecule type" value="Genomic_DNA"/>
</dbReference>
<dbReference type="PROSITE" id="PS50110">
    <property type="entry name" value="RESPONSE_REGULATORY"/>
    <property type="match status" value="1"/>
</dbReference>
<dbReference type="InterPro" id="IPR024181">
    <property type="entry name" value="Chemotax_regulator_CheV"/>
</dbReference>
<protein>
    <submittedName>
        <fullName evidence="4">Two-component system, chemotaxis family, response regulator CheV</fullName>
    </submittedName>
</protein>
<feature type="modified residue" description="4-aspartylphosphate" evidence="1">
    <location>
        <position position="246"/>
    </location>
</feature>
<dbReference type="STRING" id="1123397.SAMN05660831_01345"/>